<evidence type="ECO:0000259" key="3">
    <source>
        <dbReference type="Pfam" id="PF18962"/>
    </source>
</evidence>
<feature type="domain" description="Secretion system C-terminal sorting" evidence="3">
    <location>
        <begin position="646"/>
        <end position="716"/>
    </location>
</feature>
<gene>
    <name evidence="5" type="ORF">Q766_03500</name>
</gene>
<keyword evidence="1 2" id="KW-0732">Signal</keyword>
<comment type="caution">
    <text evidence="5">The sequence shown here is derived from an EMBL/GenBank/DDBJ whole genome shotgun (WGS) entry which is preliminary data.</text>
</comment>
<proteinExistence type="predicted"/>
<organism evidence="5 6">
    <name type="scientific">Flavobacterium subsaxonicum WB 4.1-42 = DSM 21790</name>
    <dbReference type="NCBI Taxonomy" id="1121898"/>
    <lineage>
        <taxon>Bacteria</taxon>
        <taxon>Pseudomonadati</taxon>
        <taxon>Bacteroidota</taxon>
        <taxon>Flavobacteriia</taxon>
        <taxon>Flavobacteriales</taxon>
        <taxon>Flavobacteriaceae</taxon>
        <taxon>Flavobacterium</taxon>
    </lineage>
</organism>
<accession>A0A0A2MUR3</accession>
<evidence type="ECO:0000256" key="2">
    <source>
        <dbReference type="SAM" id="SignalP"/>
    </source>
</evidence>
<evidence type="ECO:0000313" key="5">
    <source>
        <dbReference type="EMBL" id="KGO95173.1"/>
    </source>
</evidence>
<dbReference type="Proteomes" id="UP000030111">
    <property type="component" value="Unassembled WGS sequence"/>
</dbReference>
<evidence type="ECO:0000256" key="1">
    <source>
        <dbReference type="ARBA" id="ARBA00022729"/>
    </source>
</evidence>
<protein>
    <submittedName>
        <fullName evidence="5">Uncharacterized protein</fullName>
    </submittedName>
</protein>
<feature type="chain" id="PRO_5001992649" evidence="2">
    <location>
        <begin position="21"/>
        <end position="717"/>
    </location>
</feature>
<dbReference type="STRING" id="1121898.GCA_000422725_01169"/>
<dbReference type="NCBIfam" id="TIGR04183">
    <property type="entry name" value="Por_Secre_tail"/>
    <property type="match status" value="1"/>
</dbReference>
<dbReference type="EMBL" id="JRLY01000001">
    <property type="protein sequence ID" value="KGO95173.1"/>
    <property type="molecule type" value="Genomic_DNA"/>
</dbReference>
<evidence type="ECO:0000313" key="6">
    <source>
        <dbReference type="Proteomes" id="UP000030111"/>
    </source>
</evidence>
<dbReference type="AlphaFoldDB" id="A0A0A2MUR3"/>
<reference evidence="5 6" key="1">
    <citation type="submission" date="2013-09" db="EMBL/GenBank/DDBJ databases">
        <authorList>
            <person name="Zeng Z."/>
            <person name="Chen C."/>
        </authorList>
    </citation>
    <scope>NUCLEOTIDE SEQUENCE [LARGE SCALE GENOMIC DNA]</scope>
    <source>
        <strain evidence="5 6">WB 4.1-42</strain>
    </source>
</reference>
<feature type="domain" description="DUF7619" evidence="4">
    <location>
        <begin position="497"/>
        <end position="629"/>
    </location>
</feature>
<dbReference type="OrthoDB" id="1110367at2"/>
<dbReference type="InterPro" id="IPR026444">
    <property type="entry name" value="Secre_tail"/>
</dbReference>
<dbReference type="Pfam" id="PF24595">
    <property type="entry name" value="DUF7619"/>
    <property type="match status" value="1"/>
</dbReference>
<dbReference type="eggNOG" id="COG4886">
    <property type="taxonomic scope" value="Bacteria"/>
</dbReference>
<name>A0A0A2MUR3_9FLAO</name>
<dbReference type="InterPro" id="IPR055353">
    <property type="entry name" value="DUF7619"/>
</dbReference>
<evidence type="ECO:0000259" key="4">
    <source>
        <dbReference type="Pfam" id="PF24595"/>
    </source>
</evidence>
<sequence>MKQKLLFLVILSFFGFKNFAQTVANPVPNLTECMPNNFDLTVQTAITLGGQDPNNFTVEYYETEDNAVNDQFAIANPEVFFPIVSENQEITIRVTSLLDETFAITSFYINWIDASVSSLPNTVACTSYTLEAINNGTYFTGPNGTGTVLPAGTVITTTQTIYIYKEIVPCSDQDTFTVTILSEGNNLVLSALTGCDYNNDGIGVFDLELIAPEIYNAYGYLDMAFYPTEVEAQEGFPMILNINNYTSATATIYVSLFLDDCTIILPLTLVVEQCMYNTLSGYARLDANGSGCTTNSTSLSYVPVVYQQNGISYFTFTNNYGYYSFNNVGNGNATVTISDNYDEGLIGTPLQYALTFPGNYDDTNFCLTQPEPNHNLKVTVISTSNNVPGFAATYLITYKNIGTYTESGSVTLQFDNSKLTLSSAQPEVTQSANLLALDYTDLQPFETRTVTLTFNVSTTAVSSEILNFIAGITPLANDIDTANNTSVLNKQIVSSFDPNDITVHEGEFITEDQANNYLHYTIRFQNTGNANATFVRLETLLNENLDFDTFEPIAGSHTFQANRTGSDIEFFFEDINLAYEDANEPESHGFVTFRVKPKNTVSLGDVMTGQANIYFDYNPFVATNTATTTVQNVASVKNVNANSFVLYPNPASGRVVLQMQNAVNSNITITDVLGKTVQTSAISGTQASLDVSALKTGVYFVTVNANSTNITKRLMIN</sequence>
<dbReference type="Pfam" id="PF18962">
    <property type="entry name" value="Por_Secre_tail"/>
    <property type="match status" value="1"/>
</dbReference>
<feature type="signal peptide" evidence="2">
    <location>
        <begin position="1"/>
        <end position="20"/>
    </location>
</feature>
<keyword evidence="6" id="KW-1185">Reference proteome</keyword>